<keyword evidence="5" id="KW-0998">Cell outer membrane</keyword>
<dbReference type="AlphaFoldDB" id="A0A653YTE5"/>
<sequence>MFAVLLLMGCKDQLTLMPEDTLSPNNYFSSREELRLWTNQFYGQLDEADELAGQNADDHVDNSLGALILGQRDAASETGWNWSLLRSINYYLQNSSNCADLEARKQYDGVAYFMRAYFYFNKVRRFGDVPWYDQVLSSSDDELLFKLRDNRTLVMDSVMADLDRAIGMLPIAKSVSTVTRWTALALKTRAALFEGTYRKYRGIAEADKYLLQAVQAGDEFITNSGYTLYKATSGMSYRELFVSDDAIAQEVILARIYSSTVNLMHGIQFNIINSKQGMTKRFMNHYLMKDGTRFTEQQGWQQLTYSNEFGNRDPRMAQTILHPGYKQIGSTQVTKNQLSSATGYQPIKFVSSSAFSGASKGVSDFPLFRAAEVYLNFAEAKAELGTLTQGDLDKSINKIRERAEMASLQLNWANQYPDELLLTYYPQVSKDNMKGVILEIRRERTVELVMEGFRQWDIIRWHEGQQLAMPYYGCYFPGPGRYDMDNDGVDDLVLWTGVKESIANGVSKEIGVDIILSQGTNGYVIAYPTVKITWNDNRDYLWPIPTSERVLSGGRLVQNPGWEDSSGF</sequence>
<dbReference type="GO" id="GO:0009279">
    <property type="term" value="C:cell outer membrane"/>
    <property type="evidence" value="ECO:0007669"/>
    <property type="project" value="UniProtKB-SubCell"/>
</dbReference>
<dbReference type="EMBL" id="CABWMV010000003">
    <property type="protein sequence ID" value="VXC45784.1"/>
    <property type="molecule type" value="Genomic_DNA"/>
</dbReference>
<reference evidence="7 8" key="1">
    <citation type="submission" date="2019-10" db="EMBL/GenBank/DDBJ databases">
        <authorList>
            <person name="Karimi E."/>
        </authorList>
    </citation>
    <scope>NUCLEOTIDE SEQUENCE [LARGE SCALE GENOMIC DNA]</scope>
    <source>
        <strain evidence="7">Sphingobacterium sp. 8BC</strain>
    </source>
</reference>
<dbReference type="InterPro" id="IPR012944">
    <property type="entry name" value="SusD_RagB_dom"/>
</dbReference>
<evidence type="ECO:0000313" key="8">
    <source>
        <dbReference type="Proteomes" id="UP000432350"/>
    </source>
</evidence>
<dbReference type="Pfam" id="PF07980">
    <property type="entry name" value="SusD_RagB"/>
    <property type="match status" value="1"/>
</dbReference>
<proteinExistence type="inferred from homology"/>
<comment type="subcellular location">
    <subcellularLocation>
        <location evidence="1">Cell outer membrane</location>
    </subcellularLocation>
</comment>
<accession>A0A653YTE5</accession>
<dbReference type="SUPFAM" id="SSF48452">
    <property type="entry name" value="TPR-like"/>
    <property type="match status" value="1"/>
</dbReference>
<protein>
    <submittedName>
        <fullName evidence="7">SusD family</fullName>
    </submittedName>
</protein>
<comment type="similarity">
    <text evidence="2">Belongs to the SusD family.</text>
</comment>
<evidence type="ECO:0000256" key="4">
    <source>
        <dbReference type="ARBA" id="ARBA00023136"/>
    </source>
</evidence>
<keyword evidence="4" id="KW-0472">Membrane</keyword>
<dbReference type="Gene3D" id="1.25.40.390">
    <property type="match status" value="1"/>
</dbReference>
<evidence type="ECO:0000259" key="6">
    <source>
        <dbReference type="Pfam" id="PF07980"/>
    </source>
</evidence>
<gene>
    <name evidence="7" type="ORF">SPHINGO8BC_110286</name>
</gene>
<evidence type="ECO:0000256" key="5">
    <source>
        <dbReference type="ARBA" id="ARBA00023237"/>
    </source>
</evidence>
<dbReference type="Proteomes" id="UP000432350">
    <property type="component" value="Unassembled WGS sequence"/>
</dbReference>
<organism evidence="7 8">
    <name type="scientific">Sphingobacterium multivorum</name>
    <dbReference type="NCBI Taxonomy" id="28454"/>
    <lineage>
        <taxon>Bacteria</taxon>
        <taxon>Pseudomonadati</taxon>
        <taxon>Bacteroidota</taxon>
        <taxon>Sphingobacteriia</taxon>
        <taxon>Sphingobacteriales</taxon>
        <taxon>Sphingobacteriaceae</taxon>
        <taxon>Sphingobacterium</taxon>
    </lineage>
</organism>
<dbReference type="InterPro" id="IPR011990">
    <property type="entry name" value="TPR-like_helical_dom_sf"/>
</dbReference>
<feature type="domain" description="RagB/SusD" evidence="6">
    <location>
        <begin position="277"/>
        <end position="562"/>
    </location>
</feature>
<evidence type="ECO:0000256" key="3">
    <source>
        <dbReference type="ARBA" id="ARBA00022729"/>
    </source>
</evidence>
<evidence type="ECO:0000313" key="7">
    <source>
        <dbReference type="EMBL" id="VXC45784.1"/>
    </source>
</evidence>
<evidence type="ECO:0000256" key="1">
    <source>
        <dbReference type="ARBA" id="ARBA00004442"/>
    </source>
</evidence>
<keyword evidence="3" id="KW-0732">Signal</keyword>
<name>A0A653YTE5_SPHMU</name>
<evidence type="ECO:0000256" key="2">
    <source>
        <dbReference type="ARBA" id="ARBA00006275"/>
    </source>
</evidence>